<evidence type="ECO:0000313" key="3">
    <source>
        <dbReference type="Proteomes" id="UP000244817"/>
    </source>
</evidence>
<name>A0A2T7FTE3_9RHOB</name>
<organism evidence="2 3">
    <name type="scientific">Thalassorhabdomicrobium marinisediminis</name>
    <dbReference type="NCBI Taxonomy" id="2170577"/>
    <lineage>
        <taxon>Bacteria</taxon>
        <taxon>Pseudomonadati</taxon>
        <taxon>Pseudomonadota</taxon>
        <taxon>Alphaproteobacteria</taxon>
        <taxon>Rhodobacterales</taxon>
        <taxon>Paracoccaceae</taxon>
        <taxon>Thalassorhabdomicrobium</taxon>
    </lineage>
</organism>
<sequence length="117" mass="12101">MPEDWADHVTGAADLMQSCVDWAMAQDAPKALSAATNIQEVFGLCLGAWIMGDTVRAATARTEAGQGSPHLDAKLALAQVYATHLLPKAKACQSAVVTGADAVLDLAPEALRANSLA</sequence>
<feature type="domain" description="Acetyl-CoA dehydrogenase-like C-terminal" evidence="1">
    <location>
        <begin position="6"/>
        <end position="106"/>
    </location>
</feature>
<reference evidence="2 3" key="1">
    <citation type="submission" date="2018-04" db="EMBL/GenBank/DDBJ databases">
        <title>Pelagivirga bohaiensis gen. nov., sp. nov., a bacterium isolated from the Bohai Sea.</title>
        <authorList>
            <person name="Ji X."/>
        </authorList>
    </citation>
    <scope>NUCLEOTIDE SEQUENCE [LARGE SCALE GENOMIC DNA]</scope>
    <source>
        <strain evidence="2 3">BH-SD16</strain>
    </source>
</reference>
<accession>A0A2T7FTE3</accession>
<evidence type="ECO:0000313" key="2">
    <source>
        <dbReference type="EMBL" id="PVA05437.1"/>
    </source>
</evidence>
<dbReference type="Pfam" id="PF12806">
    <property type="entry name" value="Acyl-CoA_dh_C"/>
    <property type="match status" value="1"/>
</dbReference>
<protein>
    <recommendedName>
        <fullName evidence="1">Acetyl-CoA dehydrogenase-like C-terminal domain-containing protein</fullName>
    </recommendedName>
</protein>
<evidence type="ECO:0000259" key="1">
    <source>
        <dbReference type="Pfam" id="PF12806"/>
    </source>
</evidence>
<dbReference type="AlphaFoldDB" id="A0A2T7FTE3"/>
<dbReference type="Proteomes" id="UP000244817">
    <property type="component" value="Unassembled WGS sequence"/>
</dbReference>
<comment type="caution">
    <text evidence="2">The sequence shown here is derived from an EMBL/GenBank/DDBJ whole genome shotgun (WGS) entry which is preliminary data.</text>
</comment>
<keyword evidence="3" id="KW-1185">Reference proteome</keyword>
<dbReference type="EMBL" id="QCYG01000011">
    <property type="protein sequence ID" value="PVA05437.1"/>
    <property type="molecule type" value="Genomic_DNA"/>
</dbReference>
<proteinExistence type="predicted"/>
<gene>
    <name evidence="2" type="ORF">DC363_15610</name>
</gene>
<dbReference type="RefSeq" id="WP_108642086.1">
    <property type="nucleotide sequence ID" value="NZ_QCYG01000011.1"/>
</dbReference>
<dbReference type="InterPro" id="IPR025878">
    <property type="entry name" value="Acyl-CoA_dh-like_C_dom"/>
</dbReference>